<keyword evidence="2" id="KW-0346">Stress response</keyword>
<protein>
    <submittedName>
        <fullName evidence="2">Heat shock protein HslJ</fullName>
    </submittedName>
</protein>
<organism evidence="2 3">
    <name type="scientific">Ruegeria halocynthiae</name>
    <dbReference type="NCBI Taxonomy" id="985054"/>
    <lineage>
        <taxon>Bacteria</taxon>
        <taxon>Pseudomonadati</taxon>
        <taxon>Pseudomonadota</taxon>
        <taxon>Alphaproteobacteria</taxon>
        <taxon>Rhodobacterales</taxon>
        <taxon>Roseobacteraceae</taxon>
        <taxon>Ruegeria</taxon>
    </lineage>
</organism>
<dbReference type="RefSeq" id="WP_074738034.1">
    <property type="nucleotide sequence ID" value="NZ_FNNP01000007.1"/>
</dbReference>
<dbReference type="InterPro" id="IPR053147">
    <property type="entry name" value="Hsp_HslJ-like"/>
</dbReference>
<dbReference type="STRING" id="985054.SAMN05444358_107173"/>
<dbReference type="PANTHER" id="PTHR35535">
    <property type="entry name" value="HEAT SHOCK PROTEIN HSLJ"/>
    <property type="match status" value="1"/>
</dbReference>
<dbReference type="Pfam" id="PF03724">
    <property type="entry name" value="META"/>
    <property type="match status" value="1"/>
</dbReference>
<dbReference type="AlphaFoldDB" id="A0A1H3CXZ0"/>
<name>A0A1H3CXZ0_9RHOB</name>
<evidence type="ECO:0000313" key="3">
    <source>
        <dbReference type="Proteomes" id="UP000183400"/>
    </source>
</evidence>
<proteinExistence type="predicted"/>
<sequence>MMRLALILPLVALFQCDKDESVAAYGAADQAWALHEIDGQPFEASALLRFPEEGRIAGNAPCNTYSGTLNAPYPWFEIADLAATRAACAGLEAEGFYFAALMSMTQSEVSGDVLILRNEDGHEMVFKAVE</sequence>
<dbReference type="OrthoDB" id="7777568at2"/>
<feature type="domain" description="DUF306" evidence="1">
    <location>
        <begin position="28"/>
        <end position="126"/>
    </location>
</feature>
<accession>A0A1H3CXZ0</accession>
<dbReference type="Proteomes" id="UP000183400">
    <property type="component" value="Unassembled WGS sequence"/>
</dbReference>
<dbReference type="PANTHER" id="PTHR35535:SF1">
    <property type="entry name" value="HEAT SHOCK PROTEIN HSLJ"/>
    <property type="match status" value="1"/>
</dbReference>
<dbReference type="InterPro" id="IPR038670">
    <property type="entry name" value="HslJ-like_sf"/>
</dbReference>
<dbReference type="Gene3D" id="2.40.128.270">
    <property type="match status" value="1"/>
</dbReference>
<gene>
    <name evidence="2" type="ORF">SAMN05444358_107173</name>
</gene>
<evidence type="ECO:0000259" key="1">
    <source>
        <dbReference type="Pfam" id="PF03724"/>
    </source>
</evidence>
<keyword evidence="3" id="KW-1185">Reference proteome</keyword>
<reference evidence="3" key="1">
    <citation type="submission" date="2016-10" db="EMBL/GenBank/DDBJ databases">
        <authorList>
            <person name="Varghese N."/>
            <person name="Submissions S."/>
        </authorList>
    </citation>
    <scope>NUCLEOTIDE SEQUENCE [LARGE SCALE GENOMIC DNA]</scope>
    <source>
        <strain evidence="3">DSM 27839</strain>
    </source>
</reference>
<evidence type="ECO:0000313" key="2">
    <source>
        <dbReference type="EMBL" id="SDX58987.1"/>
    </source>
</evidence>
<dbReference type="EMBL" id="FNNP01000007">
    <property type="protein sequence ID" value="SDX58987.1"/>
    <property type="molecule type" value="Genomic_DNA"/>
</dbReference>
<dbReference type="InterPro" id="IPR005184">
    <property type="entry name" value="DUF306_Meta_HslJ"/>
</dbReference>